<dbReference type="InterPro" id="IPR011010">
    <property type="entry name" value="DNA_brk_join_enz"/>
</dbReference>
<keyword evidence="4" id="KW-0255">Endonuclease</keyword>
<evidence type="ECO:0000313" key="12">
    <source>
        <dbReference type="Proteomes" id="UP000324022"/>
    </source>
</evidence>
<dbReference type="GO" id="GO:0003964">
    <property type="term" value="F:RNA-directed DNA polymerase activity"/>
    <property type="evidence" value="ECO:0007669"/>
    <property type="project" value="UniProtKB-KW"/>
</dbReference>
<keyword evidence="2" id="KW-0548">Nucleotidyltransferase</keyword>
<evidence type="ECO:0000256" key="2">
    <source>
        <dbReference type="ARBA" id="ARBA00022695"/>
    </source>
</evidence>
<evidence type="ECO:0000313" key="11">
    <source>
        <dbReference type="EMBL" id="SPO24093.1"/>
    </source>
</evidence>
<dbReference type="InterPro" id="IPR041373">
    <property type="entry name" value="RT_RNaseH"/>
</dbReference>
<evidence type="ECO:0000256" key="5">
    <source>
        <dbReference type="ARBA" id="ARBA00022801"/>
    </source>
</evidence>
<dbReference type="GO" id="GO:0015074">
    <property type="term" value="P:DNA integration"/>
    <property type="evidence" value="ECO:0007669"/>
    <property type="project" value="InterPro"/>
</dbReference>
<gene>
    <name evidence="11" type="ORF">UTRI_03361</name>
</gene>
<dbReference type="Proteomes" id="UP000324022">
    <property type="component" value="Unassembled WGS sequence"/>
</dbReference>
<evidence type="ECO:0000256" key="4">
    <source>
        <dbReference type="ARBA" id="ARBA00022759"/>
    </source>
</evidence>
<dbReference type="EMBL" id="OOIN01000007">
    <property type="protein sequence ID" value="SPO24093.1"/>
    <property type="molecule type" value="Genomic_DNA"/>
</dbReference>
<dbReference type="GO" id="GO:0016787">
    <property type="term" value="F:hydrolase activity"/>
    <property type="evidence" value="ECO:0007669"/>
    <property type="project" value="UniProtKB-KW"/>
</dbReference>
<dbReference type="InterPro" id="IPR010998">
    <property type="entry name" value="Integrase_recombinase_N"/>
</dbReference>
<feature type="region of interest" description="Disordered" evidence="9">
    <location>
        <begin position="557"/>
        <end position="583"/>
    </location>
</feature>
<evidence type="ECO:0000256" key="9">
    <source>
        <dbReference type="SAM" id="MobiDB-lite"/>
    </source>
</evidence>
<evidence type="ECO:0000256" key="1">
    <source>
        <dbReference type="ARBA" id="ARBA00022679"/>
    </source>
</evidence>
<organism evidence="11 12">
    <name type="scientific">Ustilago trichophora</name>
    <dbReference type="NCBI Taxonomy" id="86804"/>
    <lineage>
        <taxon>Eukaryota</taxon>
        <taxon>Fungi</taxon>
        <taxon>Dikarya</taxon>
        <taxon>Basidiomycota</taxon>
        <taxon>Ustilaginomycotina</taxon>
        <taxon>Ustilaginomycetes</taxon>
        <taxon>Ustilaginales</taxon>
        <taxon>Ustilaginaceae</taxon>
        <taxon>Ustilago</taxon>
    </lineage>
</organism>
<sequence>MSASQSRLSLHQSPIFDAADVPATVGSLSLQHWSHFLDLYPDQAFAAQLRGALQHGVKIGYTGPLRNASRLEVVNLPMDDTDVLHLRREIEAQVLEGRLRPVPDPIGVNLVCSPVGVVPKPHSDKRRTIYHLSHPRKPGKRLPSVNDGVDPSFVTLRYESLDALMDFIRDHPSASLWKADLEDAFRHIVVAETDARLMGIHFDGQYYQECALAFGGRSSPFLFNLFAKFLHWLTSFALSAVSPSSTSHSDVSHYLDDFFGASAASTDAGIPIQALSLSAAALGFRLNQRKTLWGTTRLEILGIELDSVAQTASITTDRRRRILHLCRRLVDRRRASLLKLQQVAGHLQFVTRIAPHGRAFLRRLYDAVKAHYKAPFGRRLSRATRDELSWWIDTLESWDGVSLLQPSPLVVEHIWTDASKRSMGAHLGTMDNPVAVFSHELSRRHCKKDIRFLEALAVLEALRRFAPTWSGPRHVVVHVDNENVEYGLRKGSIRDPSTQALFRAIFALCLQRHIKLIPVRVSSAENILADALSRRRFAFIQQQYPQAYSLLRFKANSDQHRQPPSSRPSASPPQLPSSSGMALLPAHGPVPQPSFPASTTVLIEWVAAQHAAGKSYGTIKRDLAIIKSWHIDLDVSTTAFAAERLARVVRGVKQVIGDPLPQAKLAITLPLLRQLLRALPMVCPSQHNRRMFRAAFCLAFACFLRAGELTWQAQDSATMLTVGSVSFAEDRSFATIHLPTSKTDPFRQGATLTAPAVASSTCAVSALDVVCRSHPQSAPLFILDGNRAFDRTSFVATLRQCLEACSIPSSNYSGHSFRRGAATWAAANGVDDDTIRGLGRWRSDCFRRYVDKSAADRAATTKAALYANASAPLCLDTVAWRDI</sequence>
<evidence type="ECO:0000256" key="6">
    <source>
        <dbReference type="ARBA" id="ARBA00022918"/>
    </source>
</evidence>
<dbReference type="InterPro" id="IPR000477">
    <property type="entry name" value="RT_dom"/>
</dbReference>
<dbReference type="Pfam" id="PF17917">
    <property type="entry name" value="RT_RNaseH"/>
    <property type="match status" value="1"/>
</dbReference>
<dbReference type="OrthoDB" id="2556210at2759"/>
<dbReference type="GO" id="GO:0006310">
    <property type="term" value="P:DNA recombination"/>
    <property type="evidence" value="ECO:0007669"/>
    <property type="project" value="UniProtKB-KW"/>
</dbReference>
<keyword evidence="1" id="KW-0808">Transferase</keyword>
<evidence type="ECO:0000256" key="8">
    <source>
        <dbReference type="ARBA" id="ARBA00023172"/>
    </source>
</evidence>
<dbReference type="Gene3D" id="1.10.443.10">
    <property type="entry name" value="Intergrase catalytic core"/>
    <property type="match status" value="1"/>
</dbReference>
<keyword evidence="6" id="KW-0695">RNA-directed DNA polymerase</keyword>
<dbReference type="Gene3D" id="1.10.150.130">
    <property type="match status" value="1"/>
</dbReference>
<proteinExistence type="predicted"/>
<reference evidence="11 12" key="1">
    <citation type="submission" date="2018-03" db="EMBL/GenBank/DDBJ databases">
        <authorList>
            <person name="Guldener U."/>
        </authorList>
    </citation>
    <scope>NUCLEOTIDE SEQUENCE [LARGE SCALE GENOMIC DNA]</scope>
    <source>
        <strain evidence="11 12">NBRC100155</strain>
    </source>
</reference>
<dbReference type="SUPFAM" id="SSF56672">
    <property type="entry name" value="DNA/RNA polymerases"/>
    <property type="match status" value="1"/>
</dbReference>
<dbReference type="PANTHER" id="PTHR33050:SF7">
    <property type="entry name" value="RIBONUCLEASE H"/>
    <property type="match status" value="1"/>
</dbReference>
<dbReference type="InterPro" id="IPR043502">
    <property type="entry name" value="DNA/RNA_pol_sf"/>
</dbReference>
<dbReference type="InterPro" id="IPR043128">
    <property type="entry name" value="Rev_trsase/Diguanyl_cyclase"/>
</dbReference>
<dbReference type="InterPro" id="IPR052055">
    <property type="entry name" value="Hepadnavirus_pol/RT"/>
</dbReference>
<keyword evidence="12" id="KW-1185">Reference proteome</keyword>
<dbReference type="InterPro" id="IPR013762">
    <property type="entry name" value="Integrase-like_cat_sf"/>
</dbReference>
<dbReference type="GO" id="GO:0003677">
    <property type="term" value="F:DNA binding"/>
    <property type="evidence" value="ECO:0007669"/>
    <property type="project" value="UniProtKB-KW"/>
</dbReference>
<dbReference type="GO" id="GO:0004519">
    <property type="term" value="F:endonuclease activity"/>
    <property type="evidence" value="ECO:0007669"/>
    <property type="project" value="UniProtKB-KW"/>
</dbReference>
<keyword evidence="3" id="KW-0540">Nuclease</keyword>
<protein>
    <recommendedName>
        <fullName evidence="10">Reverse transcriptase domain-containing protein</fullName>
    </recommendedName>
</protein>
<dbReference type="Gene3D" id="3.30.70.270">
    <property type="match status" value="1"/>
</dbReference>
<dbReference type="CDD" id="cd09275">
    <property type="entry name" value="RNase_HI_RT_DIRS1"/>
    <property type="match status" value="1"/>
</dbReference>
<dbReference type="PANTHER" id="PTHR33050">
    <property type="entry name" value="REVERSE TRANSCRIPTASE DOMAIN-CONTAINING PROTEIN"/>
    <property type="match status" value="1"/>
</dbReference>
<dbReference type="Pfam" id="PF00078">
    <property type="entry name" value="RVT_1"/>
    <property type="match status" value="1"/>
</dbReference>
<dbReference type="AlphaFoldDB" id="A0A5C3E068"/>
<dbReference type="Gene3D" id="3.10.10.10">
    <property type="entry name" value="HIV Type 1 Reverse Transcriptase, subunit A, domain 1"/>
    <property type="match status" value="1"/>
</dbReference>
<dbReference type="SUPFAM" id="SSF56349">
    <property type="entry name" value="DNA breaking-rejoining enzymes"/>
    <property type="match status" value="1"/>
</dbReference>
<keyword evidence="5" id="KW-0378">Hydrolase</keyword>
<evidence type="ECO:0000259" key="10">
    <source>
        <dbReference type="PROSITE" id="PS50878"/>
    </source>
</evidence>
<evidence type="ECO:0000256" key="3">
    <source>
        <dbReference type="ARBA" id="ARBA00022722"/>
    </source>
</evidence>
<evidence type="ECO:0000256" key="7">
    <source>
        <dbReference type="ARBA" id="ARBA00023125"/>
    </source>
</evidence>
<keyword evidence="7" id="KW-0238">DNA-binding</keyword>
<dbReference type="PROSITE" id="PS50878">
    <property type="entry name" value="RT_POL"/>
    <property type="match status" value="1"/>
</dbReference>
<keyword evidence="8" id="KW-0233">DNA recombination</keyword>
<name>A0A5C3E068_9BASI</name>
<feature type="domain" description="Reverse transcriptase" evidence="10">
    <location>
        <begin position="99"/>
        <end position="305"/>
    </location>
</feature>
<accession>A0A5C3E068</accession>